<dbReference type="eggNOG" id="ENOG502ZRZU">
    <property type="taxonomic scope" value="Bacteria"/>
</dbReference>
<gene>
    <name evidence="1" type="ORF">EL18_02104</name>
</gene>
<reference evidence="1 2" key="1">
    <citation type="submission" date="2014-05" db="EMBL/GenBank/DDBJ databases">
        <title>Draft Genome Sequence of Nitratireductor basaltis Strain UMTGB225, A Marine Bacterium Isolated from Green Barrel Tunicate.</title>
        <authorList>
            <person name="Gan H.Y."/>
        </authorList>
    </citation>
    <scope>NUCLEOTIDE SEQUENCE [LARGE SCALE GENOMIC DNA]</scope>
    <source>
        <strain evidence="1 2">UMTGB225</strain>
    </source>
</reference>
<dbReference type="AlphaFoldDB" id="A0A084UDM6"/>
<dbReference type="STRING" id="472175.EL18_02104"/>
<dbReference type="OrthoDB" id="8450111at2"/>
<evidence type="ECO:0000313" key="1">
    <source>
        <dbReference type="EMBL" id="KFB11062.1"/>
    </source>
</evidence>
<accession>A0A084UDM6</accession>
<keyword evidence="2" id="KW-1185">Reference proteome</keyword>
<organism evidence="1 2">
    <name type="scientific">Nitratireductor basaltis</name>
    <dbReference type="NCBI Taxonomy" id="472175"/>
    <lineage>
        <taxon>Bacteria</taxon>
        <taxon>Pseudomonadati</taxon>
        <taxon>Pseudomonadota</taxon>
        <taxon>Alphaproteobacteria</taxon>
        <taxon>Hyphomicrobiales</taxon>
        <taxon>Phyllobacteriaceae</taxon>
        <taxon>Nitratireductor</taxon>
    </lineage>
</organism>
<name>A0A084UDM6_9HYPH</name>
<protein>
    <submittedName>
        <fullName evidence="1">Uncharacterized protein</fullName>
    </submittedName>
</protein>
<dbReference type="RefSeq" id="WP_036482577.1">
    <property type="nucleotide sequence ID" value="NZ_JMQM01000001.1"/>
</dbReference>
<dbReference type="EMBL" id="JMQM01000001">
    <property type="protein sequence ID" value="KFB11062.1"/>
    <property type="molecule type" value="Genomic_DNA"/>
</dbReference>
<sequence length="158" mass="17839">MSVHAYPRCASYLTAMGVKIDDRSMTDYWFAVILGDRLPEGALKRAGVDFSNREDTGILGRIEAALTSRKVKRQKQDHGLSHAECESLKAFFGSRGVKALRLKSGEDFWHAAHCMWPSHFRAGLKGDLRPLHQVLKSMTKKERRTADLSRLPAEWRAA</sequence>
<proteinExistence type="predicted"/>
<evidence type="ECO:0000313" key="2">
    <source>
        <dbReference type="Proteomes" id="UP000053675"/>
    </source>
</evidence>
<comment type="caution">
    <text evidence="1">The sequence shown here is derived from an EMBL/GenBank/DDBJ whole genome shotgun (WGS) entry which is preliminary data.</text>
</comment>
<dbReference type="Proteomes" id="UP000053675">
    <property type="component" value="Unassembled WGS sequence"/>
</dbReference>
<dbReference type="PATRIC" id="fig|472175.3.peg.2098"/>